<keyword evidence="3" id="KW-1185">Reference proteome</keyword>
<dbReference type="GeneID" id="75576419"/>
<feature type="compositionally biased region" description="Basic and acidic residues" evidence="1">
    <location>
        <begin position="105"/>
        <end position="125"/>
    </location>
</feature>
<name>A0A922IJM1_SCHHA</name>
<comment type="caution">
    <text evidence="2">The sequence shown here is derived from an EMBL/GenBank/DDBJ whole genome shotgun (WGS) entry which is preliminary data.</text>
</comment>
<dbReference type="AlphaFoldDB" id="A0A922IJM1"/>
<reference evidence="2" key="3">
    <citation type="submission" date="2021-06" db="EMBL/GenBank/DDBJ databases">
        <title>Chromosome-level genome assembly for S. haematobium.</title>
        <authorList>
            <person name="Stroehlein A.J."/>
        </authorList>
    </citation>
    <scope>NUCLEOTIDE SEQUENCE</scope>
</reference>
<reference evidence="2" key="2">
    <citation type="journal article" date="2019" name="Gigascience">
        <title>High-quality Schistosoma haematobium genome achieved by single-molecule and long-range sequencing.</title>
        <authorList>
            <person name="Stroehlein A.J."/>
            <person name="Korhonen P.K."/>
            <person name="Chong T.M."/>
            <person name="Lim Y.L."/>
            <person name="Chan K.G."/>
            <person name="Webster B."/>
            <person name="Rollinson D."/>
            <person name="Brindley P.J."/>
            <person name="Gasser R.B."/>
            <person name="Young N.D."/>
        </authorList>
    </citation>
    <scope>NUCLEOTIDE SEQUENCE</scope>
</reference>
<organism evidence="2 3">
    <name type="scientific">Schistosoma haematobium</name>
    <name type="common">Blood fluke</name>
    <dbReference type="NCBI Taxonomy" id="6185"/>
    <lineage>
        <taxon>Eukaryota</taxon>
        <taxon>Metazoa</taxon>
        <taxon>Spiralia</taxon>
        <taxon>Lophotrochozoa</taxon>
        <taxon>Platyhelminthes</taxon>
        <taxon>Trematoda</taxon>
        <taxon>Digenea</taxon>
        <taxon>Strigeidida</taxon>
        <taxon>Schistosomatoidea</taxon>
        <taxon>Schistosomatidae</taxon>
        <taxon>Schistosoma</taxon>
    </lineage>
</organism>
<dbReference type="KEGG" id="shx:MS3_00000566"/>
<evidence type="ECO:0000256" key="1">
    <source>
        <dbReference type="SAM" id="MobiDB-lite"/>
    </source>
</evidence>
<reference evidence="2" key="4">
    <citation type="journal article" date="2022" name="PLoS Pathog.">
        <title>Chromosome-level genome of Schistosoma haematobium underpins genome-wide explorations of molecular variation.</title>
        <authorList>
            <person name="Stroehlein A.J."/>
            <person name="Korhonen P.K."/>
            <person name="Lee V.V."/>
            <person name="Ralph S.A."/>
            <person name="Mentink-Kane M."/>
            <person name="You H."/>
            <person name="McManus D.P."/>
            <person name="Tchuente L.T."/>
            <person name="Stothard J.R."/>
            <person name="Kaur P."/>
            <person name="Dudchenko O."/>
            <person name="Aiden E.L."/>
            <person name="Yang B."/>
            <person name="Yang H."/>
            <person name="Emery A.M."/>
            <person name="Webster B.L."/>
            <person name="Brindley P.J."/>
            <person name="Rollinson D."/>
            <person name="Chang B.C.H."/>
            <person name="Gasser R.B."/>
            <person name="Young N.D."/>
        </authorList>
    </citation>
    <scope>NUCLEOTIDE SEQUENCE</scope>
</reference>
<evidence type="ECO:0000313" key="2">
    <source>
        <dbReference type="EMBL" id="KAH9581106.1"/>
    </source>
</evidence>
<dbReference type="CTD" id="75576419"/>
<proteinExistence type="predicted"/>
<dbReference type="EMBL" id="AMPZ03000006">
    <property type="protein sequence ID" value="KAH9581106.1"/>
    <property type="molecule type" value="Genomic_DNA"/>
</dbReference>
<protein>
    <submittedName>
        <fullName evidence="2">Uncharacterized protein</fullName>
    </submittedName>
</protein>
<accession>A0A922IJM1</accession>
<feature type="region of interest" description="Disordered" evidence="1">
    <location>
        <begin position="69"/>
        <end position="125"/>
    </location>
</feature>
<dbReference type="RefSeq" id="XP_051065296.1">
    <property type="nucleotide sequence ID" value="XM_051208282.1"/>
</dbReference>
<reference evidence="2" key="1">
    <citation type="journal article" date="2012" name="Nat. Genet.">
        <title>Whole-genome sequence of Schistosoma haematobium.</title>
        <authorList>
            <person name="Young N.D."/>
            <person name="Jex A.R."/>
            <person name="Li B."/>
            <person name="Liu S."/>
            <person name="Yang L."/>
            <person name="Xiong Z."/>
            <person name="Li Y."/>
            <person name="Cantacessi C."/>
            <person name="Hall R.S."/>
            <person name="Xu X."/>
            <person name="Chen F."/>
            <person name="Wu X."/>
            <person name="Zerlotini A."/>
            <person name="Oliveira G."/>
            <person name="Hofmann A."/>
            <person name="Zhang G."/>
            <person name="Fang X."/>
            <person name="Kang Y."/>
            <person name="Campbell B.E."/>
            <person name="Loukas A."/>
            <person name="Ranganathan S."/>
            <person name="Rollinson D."/>
            <person name="Rinaldi G."/>
            <person name="Brindley P.J."/>
            <person name="Yang H."/>
            <person name="Wang J."/>
            <person name="Wang J."/>
            <person name="Gasser R.B."/>
        </authorList>
    </citation>
    <scope>NUCLEOTIDE SEQUENCE</scope>
</reference>
<gene>
    <name evidence="2" type="ORF">MS3_00000566</name>
</gene>
<sequence>MKTVLLYGVETWTTTKVIIQKIYMFINSCLRKILRFRWSDNIKQQSTVGHNEPDSSGGENQQALLEVDKTHIEKSTQLGHKASPHMKFSRSTEERKTKGHIMPRNGDRHEKNEQELDRTRKESPE</sequence>
<dbReference type="Proteomes" id="UP000471633">
    <property type="component" value="Unassembled WGS sequence"/>
</dbReference>
<evidence type="ECO:0000313" key="3">
    <source>
        <dbReference type="Proteomes" id="UP000471633"/>
    </source>
</evidence>